<keyword evidence="3 8" id="KW-0489">Methyltransferase</keyword>
<dbReference type="EMBL" id="BAEQ01000030">
    <property type="protein sequence ID" value="GAC28788.1"/>
    <property type="molecule type" value="Genomic_DNA"/>
</dbReference>
<feature type="binding site" evidence="7">
    <location>
        <position position="17"/>
    </location>
    <ligand>
        <name>S-adenosyl-L-methionine</name>
        <dbReference type="ChEBI" id="CHEBI:59789"/>
    </ligand>
</feature>
<dbReference type="Gene3D" id="3.40.50.150">
    <property type="entry name" value="Vaccinia Virus protein VP39"/>
    <property type="match status" value="1"/>
</dbReference>
<dbReference type="GO" id="GO:0009307">
    <property type="term" value="P:DNA restriction-modification system"/>
    <property type="evidence" value="ECO:0007669"/>
    <property type="project" value="InterPro"/>
</dbReference>
<dbReference type="PANTHER" id="PTHR30481:SF3">
    <property type="entry name" value="DNA ADENINE METHYLASE"/>
    <property type="match status" value="1"/>
</dbReference>
<dbReference type="GO" id="GO:1904047">
    <property type="term" value="F:S-adenosyl-L-methionine binding"/>
    <property type="evidence" value="ECO:0007669"/>
    <property type="project" value="TreeGrafter"/>
</dbReference>
<feature type="binding site" evidence="7">
    <location>
        <position position="57"/>
    </location>
    <ligand>
        <name>S-adenosyl-L-methionine</name>
        <dbReference type="ChEBI" id="CHEBI:59789"/>
    </ligand>
</feature>
<reference evidence="10" key="1">
    <citation type="journal article" date="2014" name="Environ. Microbiol.">
        <title>Comparative genomics of the marine bacterial genus Glaciecola reveals the high degree of genomic diversity and genomic characteristic for cold adaptation.</title>
        <authorList>
            <person name="Qin Q.L."/>
            <person name="Xie B.B."/>
            <person name="Yu Y."/>
            <person name="Shu Y.L."/>
            <person name="Rong J.C."/>
            <person name="Zhang Y.J."/>
            <person name="Zhao D.L."/>
            <person name="Chen X.L."/>
            <person name="Zhang X.Y."/>
            <person name="Chen B."/>
            <person name="Zhou B.C."/>
            <person name="Zhang Y.Z."/>
        </authorList>
    </citation>
    <scope>NUCLEOTIDE SEQUENCE [LARGE SCALE GENOMIC DNA]</scope>
    <source>
        <strain evidence="10">ACAM 615</strain>
    </source>
</reference>
<dbReference type="InterPro" id="IPR012327">
    <property type="entry name" value="MeTrfase_D12"/>
</dbReference>
<proteinExistence type="inferred from homology"/>
<dbReference type="Gene3D" id="1.10.1020.10">
    <property type="entry name" value="Adenine-specific Methyltransferase, Domain 2"/>
    <property type="match status" value="1"/>
</dbReference>
<dbReference type="InterPro" id="IPR023095">
    <property type="entry name" value="Ade_MeTrfase_dom_2"/>
</dbReference>
<dbReference type="InterPro" id="IPR002052">
    <property type="entry name" value="DNA_methylase_N6_adenine_CS"/>
</dbReference>
<keyword evidence="5 8" id="KW-0949">S-adenosyl-L-methionine</keyword>
<evidence type="ECO:0000256" key="6">
    <source>
        <dbReference type="ARBA" id="ARBA00047942"/>
    </source>
</evidence>
<keyword evidence="4 8" id="KW-0808">Transferase</keyword>
<evidence type="ECO:0000256" key="4">
    <source>
        <dbReference type="ARBA" id="ARBA00022679"/>
    </source>
</evidence>
<keyword evidence="10" id="KW-1185">Reference proteome</keyword>
<comment type="similarity">
    <text evidence="1 8">Belongs to the N(4)/N(6)-methyltransferase family.</text>
</comment>
<protein>
    <recommendedName>
        <fullName evidence="2 8">Site-specific DNA-methyltransferase (adenine-specific)</fullName>
        <ecNumber evidence="2 8">2.1.1.72</ecNumber>
    </recommendedName>
</protein>
<dbReference type="PANTHER" id="PTHR30481">
    <property type="entry name" value="DNA ADENINE METHYLASE"/>
    <property type="match status" value="1"/>
</dbReference>
<comment type="catalytic activity">
    <reaction evidence="6 8">
        <text>a 2'-deoxyadenosine in DNA + S-adenosyl-L-methionine = an N(6)-methyl-2'-deoxyadenosine in DNA + S-adenosyl-L-homocysteine + H(+)</text>
        <dbReference type="Rhea" id="RHEA:15197"/>
        <dbReference type="Rhea" id="RHEA-COMP:12418"/>
        <dbReference type="Rhea" id="RHEA-COMP:12419"/>
        <dbReference type="ChEBI" id="CHEBI:15378"/>
        <dbReference type="ChEBI" id="CHEBI:57856"/>
        <dbReference type="ChEBI" id="CHEBI:59789"/>
        <dbReference type="ChEBI" id="CHEBI:90615"/>
        <dbReference type="ChEBI" id="CHEBI:90616"/>
        <dbReference type="EC" id="2.1.1.72"/>
    </reaction>
</comment>
<evidence type="ECO:0000256" key="8">
    <source>
        <dbReference type="RuleBase" id="RU361257"/>
    </source>
</evidence>
<dbReference type="GO" id="GO:0009007">
    <property type="term" value="F:site-specific DNA-methyltransferase (adenine-specific) activity"/>
    <property type="evidence" value="ECO:0007669"/>
    <property type="project" value="UniProtKB-UniRule"/>
</dbReference>
<evidence type="ECO:0000256" key="1">
    <source>
        <dbReference type="ARBA" id="ARBA00006594"/>
    </source>
</evidence>
<name>K6ZIT7_9ALTE</name>
<feature type="binding site" evidence="7">
    <location>
        <position position="184"/>
    </location>
    <ligand>
        <name>S-adenosyl-L-methionine</name>
        <dbReference type="ChEBI" id="CHEBI:59789"/>
    </ligand>
</feature>
<dbReference type="PROSITE" id="PS00092">
    <property type="entry name" value="N6_MTASE"/>
    <property type="match status" value="1"/>
</dbReference>
<dbReference type="PRINTS" id="PR00505">
    <property type="entry name" value="D12N6MTFRASE"/>
</dbReference>
<evidence type="ECO:0000256" key="7">
    <source>
        <dbReference type="PIRSR" id="PIRSR000398-1"/>
    </source>
</evidence>
<dbReference type="EC" id="2.1.1.72" evidence="2 8"/>
<dbReference type="InterPro" id="IPR029063">
    <property type="entry name" value="SAM-dependent_MTases_sf"/>
</dbReference>
<dbReference type="STRING" id="1121922.GCA_000428905_01153"/>
<dbReference type="SUPFAM" id="SSF53335">
    <property type="entry name" value="S-adenosyl-L-methionine-dependent methyltransferases"/>
    <property type="match status" value="1"/>
</dbReference>
<dbReference type="Pfam" id="PF02086">
    <property type="entry name" value="MethyltransfD12"/>
    <property type="match status" value="1"/>
</dbReference>
<dbReference type="GO" id="GO:0006298">
    <property type="term" value="P:mismatch repair"/>
    <property type="evidence" value="ECO:0007669"/>
    <property type="project" value="TreeGrafter"/>
</dbReference>
<sequence length="277" mass="31627">MNKNTKNRAFLKWAGGKYSLLEYILPHLPKSPKLIEPFFGAGSIALNAQYDNYQLNDINTDLVDLYKLVQHSSAHFVAALAPLFTPESNDSDFYYQRREEFNATDDAFRKALLFVYLNRHGYNGLCRYNRKGGFNVPFGRYVKPKMPSAEISYFAERFAKAEFTNLDYVEVIKKAPDNSVIYCDPPYIPISKTASFTQYATNGFSLQAQEKLAQTVLDIVANRPVTVIISNHDTALSRRLYQGAKFNSFSARRLISQNPLNRKPVKELIAIFCKETK</sequence>
<dbReference type="PIRSF" id="PIRSF000398">
    <property type="entry name" value="M_m6A_EcoRV"/>
    <property type="match status" value="1"/>
</dbReference>
<evidence type="ECO:0000256" key="3">
    <source>
        <dbReference type="ARBA" id="ARBA00022603"/>
    </source>
</evidence>
<evidence type="ECO:0000313" key="9">
    <source>
        <dbReference type="EMBL" id="GAC28788.1"/>
    </source>
</evidence>
<organism evidence="9 10">
    <name type="scientific">Brumicola pallidula DSM 14239 = ACAM 615</name>
    <dbReference type="NCBI Taxonomy" id="1121922"/>
    <lineage>
        <taxon>Bacteria</taxon>
        <taxon>Pseudomonadati</taxon>
        <taxon>Pseudomonadota</taxon>
        <taxon>Gammaproteobacteria</taxon>
        <taxon>Alteromonadales</taxon>
        <taxon>Alteromonadaceae</taxon>
        <taxon>Brumicola</taxon>
    </lineage>
</organism>
<dbReference type="GO" id="GO:0032259">
    <property type="term" value="P:methylation"/>
    <property type="evidence" value="ECO:0007669"/>
    <property type="project" value="UniProtKB-KW"/>
</dbReference>
<feature type="binding site" evidence="7">
    <location>
        <position position="13"/>
    </location>
    <ligand>
        <name>S-adenosyl-L-methionine</name>
        <dbReference type="ChEBI" id="CHEBI:59789"/>
    </ligand>
</feature>
<dbReference type="InterPro" id="IPR012263">
    <property type="entry name" value="M_m6A_EcoRV"/>
</dbReference>
<dbReference type="Proteomes" id="UP000006251">
    <property type="component" value="Unassembled WGS sequence"/>
</dbReference>
<evidence type="ECO:0000256" key="2">
    <source>
        <dbReference type="ARBA" id="ARBA00011900"/>
    </source>
</evidence>
<accession>K6ZIT7</accession>
<dbReference type="GO" id="GO:0043565">
    <property type="term" value="F:sequence-specific DNA binding"/>
    <property type="evidence" value="ECO:0007669"/>
    <property type="project" value="TreeGrafter"/>
</dbReference>
<dbReference type="OrthoDB" id="9805629at2"/>
<dbReference type="AlphaFoldDB" id="K6ZIT7"/>
<dbReference type="RefSeq" id="WP_006011162.1">
    <property type="nucleotide sequence ID" value="NZ_AUAV01000005.1"/>
</dbReference>
<comment type="caution">
    <text evidence="9">The sequence shown here is derived from an EMBL/GenBank/DDBJ whole genome shotgun (WGS) entry which is preliminary data.</text>
</comment>
<dbReference type="NCBIfam" id="TIGR00571">
    <property type="entry name" value="dam"/>
    <property type="match status" value="1"/>
</dbReference>
<evidence type="ECO:0000313" key="10">
    <source>
        <dbReference type="Proteomes" id="UP000006251"/>
    </source>
</evidence>
<gene>
    <name evidence="9" type="primary">dam</name>
    <name evidence="9" type="ORF">GPAL_1927</name>
</gene>
<evidence type="ECO:0000256" key="5">
    <source>
        <dbReference type="ARBA" id="ARBA00022691"/>
    </source>
</evidence>